<sequence>MRVLSSTASIVDPGVGGPIQEDSPPLSMTTFRKTAEAGLEFLRANAGNMKSVTDSGIVFEENFTQLLILDVTKDRSLVDLSPCQYTWNFFRNKPVFSETFPDDLDTTSIAWSVLPCQSSLADMLMRDMSNYTTPEGYFLTYLDETRPRFDHCVNVNVLRFFYTHGAGSALKQSLDFVYRVLQDRSYTSGSRYYVYPECFLYFLSKLLQFDASELDPLREAFTERIRERVGLSGGPLESAMRLISCARVGVSDDEDLRRLISMQNSDGGWEADWLYRFGSTGVRAGSRCLTTALAIEAITLHLPEADGPINA</sequence>
<accession>A0A9P6DI27</accession>
<dbReference type="OrthoDB" id="2012566at2759"/>
<name>A0A9P6DI27_PLEER</name>
<protein>
    <submittedName>
        <fullName evidence="1">Uncharacterized protein</fullName>
    </submittedName>
</protein>
<keyword evidence="2" id="KW-1185">Reference proteome</keyword>
<dbReference type="Proteomes" id="UP000807025">
    <property type="component" value="Unassembled WGS sequence"/>
</dbReference>
<dbReference type="EMBL" id="MU154538">
    <property type="protein sequence ID" value="KAF9498263.1"/>
    <property type="molecule type" value="Genomic_DNA"/>
</dbReference>
<organism evidence="1 2">
    <name type="scientific">Pleurotus eryngii</name>
    <name type="common">Boletus of the steppes</name>
    <dbReference type="NCBI Taxonomy" id="5323"/>
    <lineage>
        <taxon>Eukaryota</taxon>
        <taxon>Fungi</taxon>
        <taxon>Dikarya</taxon>
        <taxon>Basidiomycota</taxon>
        <taxon>Agaricomycotina</taxon>
        <taxon>Agaricomycetes</taxon>
        <taxon>Agaricomycetidae</taxon>
        <taxon>Agaricales</taxon>
        <taxon>Pleurotineae</taxon>
        <taxon>Pleurotaceae</taxon>
        <taxon>Pleurotus</taxon>
    </lineage>
</organism>
<dbReference type="InterPro" id="IPR008930">
    <property type="entry name" value="Terpenoid_cyclase/PrenylTrfase"/>
</dbReference>
<gene>
    <name evidence="1" type="ORF">BDN71DRAFT_415017</name>
</gene>
<evidence type="ECO:0000313" key="2">
    <source>
        <dbReference type="Proteomes" id="UP000807025"/>
    </source>
</evidence>
<evidence type="ECO:0000313" key="1">
    <source>
        <dbReference type="EMBL" id="KAF9498263.1"/>
    </source>
</evidence>
<dbReference type="AlphaFoldDB" id="A0A9P6DI27"/>
<comment type="caution">
    <text evidence="1">The sequence shown here is derived from an EMBL/GenBank/DDBJ whole genome shotgun (WGS) entry which is preliminary data.</text>
</comment>
<proteinExistence type="predicted"/>
<reference evidence="1" key="1">
    <citation type="submission" date="2020-11" db="EMBL/GenBank/DDBJ databases">
        <authorList>
            <consortium name="DOE Joint Genome Institute"/>
            <person name="Ahrendt S."/>
            <person name="Riley R."/>
            <person name="Andreopoulos W."/>
            <person name="Labutti K."/>
            <person name="Pangilinan J."/>
            <person name="Ruiz-Duenas F.J."/>
            <person name="Barrasa J.M."/>
            <person name="Sanchez-Garcia M."/>
            <person name="Camarero S."/>
            <person name="Miyauchi S."/>
            <person name="Serrano A."/>
            <person name="Linde D."/>
            <person name="Babiker R."/>
            <person name="Drula E."/>
            <person name="Ayuso-Fernandez I."/>
            <person name="Pacheco R."/>
            <person name="Padilla G."/>
            <person name="Ferreira P."/>
            <person name="Barriuso J."/>
            <person name="Kellner H."/>
            <person name="Castanera R."/>
            <person name="Alfaro M."/>
            <person name="Ramirez L."/>
            <person name="Pisabarro A.G."/>
            <person name="Kuo A."/>
            <person name="Tritt A."/>
            <person name="Lipzen A."/>
            <person name="He G."/>
            <person name="Yan M."/>
            <person name="Ng V."/>
            <person name="Cullen D."/>
            <person name="Martin F."/>
            <person name="Rosso M.-N."/>
            <person name="Henrissat B."/>
            <person name="Hibbett D."/>
            <person name="Martinez A.T."/>
            <person name="Grigoriev I.V."/>
        </authorList>
    </citation>
    <scope>NUCLEOTIDE SEQUENCE</scope>
    <source>
        <strain evidence="1">ATCC 90797</strain>
    </source>
</reference>
<dbReference type="SUPFAM" id="SSF48239">
    <property type="entry name" value="Terpenoid cyclases/Protein prenyltransferases"/>
    <property type="match status" value="1"/>
</dbReference>